<feature type="domain" description="RING-type" evidence="18">
    <location>
        <begin position="210"/>
        <end position="252"/>
    </location>
</feature>
<feature type="compositionally biased region" description="Polar residues" evidence="17">
    <location>
        <begin position="20"/>
        <end position="33"/>
    </location>
</feature>
<dbReference type="InterPro" id="IPR013083">
    <property type="entry name" value="Znf_RING/FYVE/PHD"/>
</dbReference>
<keyword evidence="12" id="KW-0862">Zinc</keyword>
<reference evidence="19 20" key="1">
    <citation type="journal article" date="2011" name="Science">
        <title>The ecoresponsive genome of Daphnia pulex.</title>
        <authorList>
            <person name="Colbourne J.K."/>
            <person name="Pfrender M.E."/>
            <person name="Gilbert D."/>
            <person name="Thomas W.K."/>
            <person name="Tucker A."/>
            <person name="Oakley T.H."/>
            <person name="Tokishita S."/>
            <person name="Aerts A."/>
            <person name="Arnold G.J."/>
            <person name="Basu M.K."/>
            <person name="Bauer D.J."/>
            <person name="Caceres C.E."/>
            <person name="Carmel L."/>
            <person name="Casola C."/>
            <person name="Choi J.H."/>
            <person name="Detter J.C."/>
            <person name="Dong Q."/>
            <person name="Dusheyko S."/>
            <person name="Eads B.D."/>
            <person name="Frohlich T."/>
            <person name="Geiler-Samerotte K.A."/>
            <person name="Gerlach D."/>
            <person name="Hatcher P."/>
            <person name="Jogdeo S."/>
            <person name="Krijgsveld J."/>
            <person name="Kriventseva E.V."/>
            <person name="Kultz D."/>
            <person name="Laforsch C."/>
            <person name="Lindquist E."/>
            <person name="Lopez J."/>
            <person name="Manak J.R."/>
            <person name="Muller J."/>
            <person name="Pangilinan J."/>
            <person name="Patwardhan R.P."/>
            <person name="Pitluck S."/>
            <person name="Pritham E.J."/>
            <person name="Rechtsteiner A."/>
            <person name="Rho M."/>
            <person name="Rogozin I.B."/>
            <person name="Sakarya O."/>
            <person name="Salamov A."/>
            <person name="Schaack S."/>
            <person name="Shapiro H."/>
            <person name="Shiga Y."/>
            <person name="Skalitzky C."/>
            <person name="Smith Z."/>
            <person name="Souvorov A."/>
            <person name="Sung W."/>
            <person name="Tang Z."/>
            <person name="Tsuchiya D."/>
            <person name="Tu H."/>
            <person name="Vos H."/>
            <person name="Wang M."/>
            <person name="Wolf Y.I."/>
            <person name="Yamagata H."/>
            <person name="Yamada T."/>
            <person name="Ye Y."/>
            <person name="Shaw J.R."/>
            <person name="Andrews J."/>
            <person name="Crease T.J."/>
            <person name="Tang H."/>
            <person name="Lucas S.M."/>
            <person name="Robertson H.M."/>
            <person name="Bork P."/>
            <person name="Koonin E.V."/>
            <person name="Zdobnov E.M."/>
            <person name="Grigoriev I.V."/>
            <person name="Lynch M."/>
            <person name="Boore J.L."/>
        </authorList>
    </citation>
    <scope>NUCLEOTIDE SEQUENCE [LARGE SCALE GENOMIC DNA]</scope>
</reference>
<evidence type="ECO:0000256" key="13">
    <source>
        <dbReference type="ARBA" id="ARBA00023242"/>
    </source>
</evidence>
<evidence type="ECO:0000256" key="7">
    <source>
        <dbReference type="ARBA" id="ARBA00022490"/>
    </source>
</evidence>
<dbReference type="Pfam" id="PF00097">
    <property type="entry name" value="zf-C3HC4"/>
    <property type="match status" value="1"/>
</dbReference>
<evidence type="ECO:0000313" key="20">
    <source>
        <dbReference type="Proteomes" id="UP000000305"/>
    </source>
</evidence>
<dbReference type="GO" id="GO:0061630">
    <property type="term" value="F:ubiquitin protein ligase activity"/>
    <property type="evidence" value="ECO:0007669"/>
    <property type="project" value="UniProtKB-EC"/>
</dbReference>
<feature type="compositionally biased region" description="Polar residues" evidence="17">
    <location>
        <begin position="85"/>
        <end position="99"/>
    </location>
</feature>
<dbReference type="AlphaFoldDB" id="E9H0B1"/>
<dbReference type="GO" id="GO:0005737">
    <property type="term" value="C:cytoplasm"/>
    <property type="evidence" value="ECO:0007669"/>
    <property type="project" value="UniProtKB-SubCell"/>
</dbReference>
<dbReference type="InterPro" id="IPR018957">
    <property type="entry name" value="Znf_C3HC4_RING-type"/>
</dbReference>
<name>E9H0B1_DAPPU</name>
<dbReference type="PANTHER" id="PTHR12983">
    <property type="entry name" value="RING FINGER 10 FAMILY MEMBER"/>
    <property type="match status" value="1"/>
</dbReference>
<evidence type="ECO:0000256" key="17">
    <source>
        <dbReference type="SAM" id="MobiDB-lite"/>
    </source>
</evidence>
<dbReference type="HOGENOM" id="CLU_018206_1_0_1"/>
<gene>
    <name evidence="19" type="ORF">DAPPUDRAFT_306980</name>
</gene>
<evidence type="ECO:0000256" key="3">
    <source>
        <dbReference type="ARBA" id="ARBA00004496"/>
    </source>
</evidence>
<dbReference type="EMBL" id="GL732580">
    <property type="protein sequence ID" value="EFX74847.1"/>
    <property type="molecule type" value="Genomic_DNA"/>
</dbReference>
<dbReference type="OMA" id="PRWKKCP"/>
<evidence type="ECO:0000256" key="14">
    <source>
        <dbReference type="ARBA" id="ARBA00035131"/>
    </source>
</evidence>
<comment type="subcellular location">
    <subcellularLocation>
        <location evidence="3">Cytoplasm</location>
    </subcellularLocation>
    <subcellularLocation>
        <location evidence="2">Nucleus</location>
    </subcellularLocation>
</comment>
<sequence length="763" mass="85622">MESKNLRPSGPSSDIKPNKTDLSSLTGTKLQNRSGKKRENVLPKSPSASISTGPVPTGSKNQKPWLPKQKGPDKRQQRTGGLVGSGTNRKNYHQVTNDPNDPDFDLMLSETGKKQNLAHLLNMKFQFAPRDTSVSNYWRATHSGNGGKGKRFSSYSGRAHLNKDHYLQANCQFVVKADGDYTVYLADPDLLVPWESIEQIRIWGSEVGSCPICLHPPVAAKMTRCGHIYCWPCILHFLALSDKPSRPCPICDVSVRIQDLKSVVALEQRNLKVGDALEMRLMKRDRHSLQPQPVSRSQESGVPSKQLKPSYLGKVGEDHVFSKLLLCTPNEVANLILQWEKTELQTQLESEKDCPESCFIQQALELLAVRENSTAVECLSSFATALDLTAANVNADAFKSDALTGMALHEDTNIQPGEELIFGDFQSDCNSDISSNTTHVDIPLGESSAFRKSLVASPDNVSVTDSHQHQQQKNVFYFYQSSDGQAIYLHYINVQMLVRCYGSLEMCPETIQGRIVEIETLSMTEEWRNRLRYLGHIPVSKQFQIMEIALTEPELDFSILEEFKERVDERARRRRRKDREERRRELEIQRAEDAKWGRTKNQPIVRLDSQVHFPGFISPNSLELPNIGEEDTFVDISPASIERGAQQSAGMSFAQMLREGKNKIPTVWSSLSKSEINISESAFSLNKPGRYRNTSESESEITDYVPAPEYKETFSSALAAAFDQAAKSKGATTADEKPENFSSKKSKKKVKQKVLFSTGMNFM</sequence>
<dbReference type="GO" id="GO:0008270">
    <property type="term" value="F:zinc ion binding"/>
    <property type="evidence" value="ECO:0007669"/>
    <property type="project" value="UniProtKB-KW"/>
</dbReference>
<evidence type="ECO:0000256" key="1">
    <source>
        <dbReference type="ARBA" id="ARBA00000900"/>
    </source>
</evidence>
<dbReference type="OrthoDB" id="10064108at2759"/>
<evidence type="ECO:0000256" key="2">
    <source>
        <dbReference type="ARBA" id="ARBA00004123"/>
    </source>
</evidence>
<comment type="pathway">
    <text evidence="4">Protein modification; protein ubiquitination.</text>
</comment>
<dbReference type="InterPro" id="IPR039739">
    <property type="entry name" value="MAG2/RNF10"/>
</dbReference>
<feature type="region of interest" description="Disordered" evidence="17">
    <location>
        <begin position="286"/>
        <end position="306"/>
    </location>
</feature>
<evidence type="ECO:0000256" key="6">
    <source>
        <dbReference type="ARBA" id="ARBA00012483"/>
    </source>
</evidence>
<comment type="catalytic activity">
    <reaction evidence="1">
        <text>S-ubiquitinyl-[E2 ubiquitin-conjugating enzyme]-L-cysteine + [acceptor protein]-L-lysine = [E2 ubiquitin-conjugating enzyme]-L-cysteine + N(6)-ubiquitinyl-[acceptor protein]-L-lysine.</text>
        <dbReference type="EC" id="2.3.2.27"/>
    </reaction>
</comment>
<keyword evidence="9" id="KW-0479">Metal-binding</keyword>
<dbReference type="GO" id="GO:0005634">
    <property type="term" value="C:nucleus"/>
    <property type="evidence" value="ECO:0007669"/>
    <property type="project" value="UniProtKB-SubCell"/>
</dbReference>
<evidence type="ECO:0000256" key="9">
    <source>
        <dbReference type="ARBA" id="ARBA00022723"/>
    </source>
</evidence>
<feature type="region of interest" description="Disordered" evidence="17">
    <location>
        <begin position="727"/>
        <end position="751"/>
    </location>
</feature>
<keyword evidence="20" id="KW-1185">Reference proteome</keyword>
<dbReference type="InParanoid" id="E9H0B1"/>
<dbReference type="STRING" id="6669.E9H0B1"/>
<evidence type="ECO:0000313" key="19">
    <source>
        <dbReference type="EMBL" id="EFX74847.1"/>
    </source>
</evidence>
<feature type="compositionally biased region" description="Polar residues" evidence="17">
    <location>
        <begin position="289"/>
        <end position="303"/>
    </location>
</feature>
<evidence type="ECO:0000256" key="8">
    <source>
        <dbReference type="ARBA" id="ARBA00022679"/>
    </source>
</evidence>
<keyword evidence="8" id="KW-0808">Transferase</keyword>
<dbReference type="FunFam" id="3.30.40.10:FF:000112">
    <property type="entry name" value="RING finger protein 10"/>
    <property type="match status" value="1"/>
</dbReference>
<keyword evidence="11" id="KW-0833">Ubl conjugation pathway</keyword>
<dbReference type="PANTHER" id="PTHR12983:SF9">
    <property type="entry name" value="E3 UBIQUITIN-PROTEIN LIGASE RNF10"/>
    <property type="match status" value="1"/>
</dbReference>
<dbReference type="InterPro" id="IPR001841">
    <property type="entry name" value="Znf_RING"/>
</dbReference>
<dbReference type="PROSITE" id="PS50089">
    <property type="entry name" value="ZF_RING_2"/>
    <property type="match status" value="1"/>
</dbReference>
<proteinExistence type="inferred from homology"/>
<accession>E9H0B1</accession>
<dbReference type="eggNOG" id="KOG2164">
    <property type="taxonomic scope" value="Eukaryota"/>
</dbReference>
<evidence type="ECO:0000256" key="11">
    <source>
        <dbReference type="ARBA" id="ARBA00022786"/>
    </source>
</evidence>
<keyword evidence="10 16" id="KW-0863">Zinc-finger</keyword>
<evidence type="ECO:0000256" key="12">
    <source>
        <dbReference type="ARBA" id="ARBA00022833"/>
    </source>
</evidence>
<evidence type="ECO:0000256" key="10">
    <source>
        <dbReference type="ARBA" id="ARBA00022771"/>
    </source>
</evidence>
<evidence type="ECO:0000256" key="5">
    <source>
        <dbReference type="ARBA" id="ARBA00008117"/>
    </source>
</evidence>
<dbReference type="FunCoup" id="E9H0B1">
    <property type="interactions" value="488"/>
</dbReference>
<dbReference type="GO" id="GO:0000976">
    <property type="term" value="F:transcription cis-regulatory region binding"/>
    <property type="evidence" value="ECO:0000318"/>
    <property type="project" value="GO_Central"/>
</dbReference>
<protein>
    <recommendedName>
        <fullName evidence="14">E3 ubiquitin-protein ligase RNF10</fullName>
        <ecNumber evidence="6">2.3.2.27</ecNumber>
    </recommendedName>
    <alternativeName>
        <fullName evidence="15">RING finger protein 10</fullName>
    </alternativeName>
</protein>
<evidence type="ECO:0000256" key="15">
    <source>
        <dbReference type="ARBA" id="ARBA00035390"/>
    </source>
</evidence>
<keyword evidence="7" id="KW-0963">Cytoplasm</keyword>
<dbReference type="GO" id="GO:0045944">
    <property type="term" value="P:positive regulation of transcription by RNA polymerase II"/>
    <property type="evidence" value="ECO:0000318"/>
    <property type="project" value="GO_Central"/>
</dbReference>
<dbReference type="EC" id="2.3.2.27" evidence="6"/>
<organism evidence="19 20">
    <name type="scientific">Daphnia pulex</name>
    <name type="common">Water flea</name>
    <dbReference type="NCBI Taxonomy" id="6669"/>
    <lineage>
        <taxon>Eukaryota</taxon>
        <taxon>Metazoa</taxon>
        <taxon>Ecdysozoa</taxon>
        <taxon>Arthropoda</taxon>
        <taxon>Crustacea</taxon>
        <taxon>Branchiopoda</taxon>
        <taxon>Diplostraca</taxon>
        <taxon>Cladocera</taxon>
        <taxon>Anomopoda</taxon>
        <taxon>Daphniidae</taxon>
        <taxon>Daphnia</taxon>
    </lineage>
</organism>
<dbReference type="SMART" id="SM00184">
    <property type="entry name" value="RING"/>
    <property type="match status" value="1"/>
</dbReference>
<dbReference type="PROSITE" id="PS00518">
    <property type="entry name" value="ZF_RING_1"/>
    <property type="match status" value="1"/>
</dbReference>
<evidence type="ECO:0000259" key="18">
    <source>
        <dbReference type="PROSITE" id="PS50089"/>
    </source>
</evidence>
<dbReference type="InterPro" id="IPR017907">
    <property type="entry name" value="Znf_RING_CS"/>
</dbReference>
<feature type="region of interest" description="Disordered" evidence="17">
    <location>
        <begin position="1"/>
        <end position="101"/>
    </location>
</feature>
<dbReference type="SUPFAM" id="SSF57850">
    <property type="entry name" value="RING/U-box"/>
    <property type="match status" value="1"/>
</dbReference>
<dbReference type="KEGG" id="dpx:DAPPUDRAFT_306980"/>
<dbReference type="CDD" id="cd16536">
    <property type="entry name" value="RING-HC_RNF10"/>
    <property type="match status" value="1"/>
</dbReference>
<comment type="similarity">
    <text evidence="5">Belongs to the RNF10 family.</text>
</comment>
<evidence type="ECO:0000256" key="4">
    <source>
        <dbReference type="ARBA" id="ARBA00004906"/>
    </source>
</evidence>
<dbReference type="Proteomes" id="UP000000305">
    <property type="component" value="Unassembled WGS sequence"/>
</dbReference>
<feature type="compositionally biased region" description="Polar residues" evidence="17">
    <location>
        <begin position="46"/>
        <end position="62"/>
    </location>
</feature>
<evidence type="ECO:0000256" key="16">
    <source>
        <dbReference type="PROSITE-ProRule" id="PRU00175"/>
    </source>
</evidence>
<dbReference type="Gene3D" id="3.30.40.10">
    <property type="entry name" value="Zinc/RING finger domain, C3HC4 (zinc finger)"/>
    <property type="match status" value="1"/>
</dbReference>
<keyword evidence="13" id="KW-0539">Nucleus</keyword>